<dbReference type="Gene3D" id="3.30.70.330">
    <property type="match status" value="2"/>
</dbReference>
<dbReference type="AlphaFoldDB" id="A0E4Y9"/>
<proteinExistence type="predicted"/>
<organism evidence="5 6">
    <name type="scientific">Paramecium tetraurelia</name>
    <dbReference type="NCBI Taxonomy" id="5888"/>
    <lineage>
        <taxon>Eukaryota</taxon>
        <taxon>Sar</taxon>
        <taxon>Alveolata</taxon>
        <taxon>Ciliophora</taxon>
        <taxon>Intramacronucleata</taxon>
        <taxon>Oligohymenophorea</taxon>
        <taxon>Peniculida</taxon>
        <taxon>Parameciidae</taxon>
        <taxon>Paramecium</taxon>
    </lineage>
</organism>
<dbReference type="PROSITE" id="PS50102">
    <property type="entry name" value="RRM"/>
    <property type="match status" value="2"/>
</dbReference>
<evidence type="ECO:0000313" key="5">
    <source>
        <dbReference type="EMBL" id="CAK90356.1"/>
    </source>
</evidence>
<dbReference type="OrthoDB" id="639027at2759"/>
<dbReference type="FunFam" id="3.30.70.330:FF:001348">
    <property type="entry name" value="Uncharacterized protein"/>
    <property type="match status" value="1"/>
</dbReference>
<protein>
    <recommendedName>
        <fullName evidence="4">RRM domain-containing protein</fullName>
    </recommendedName>
</protein>
<gene>
    <name evidence="5" type="ORF">GSPATT00023532001</name>
</gene>
<feature type="region of interest" description="Disordered" evidence="3">
    <location>
        <begin position="416"/>
        <end position="439"/>
    </location>
</feature>
<dbReference type="Pfam" id="PF00076">
    <property type="entry name" value="RRM_1"/>
    <property type="match status" value="2"/>
</dbReference>
<dbReference type="GO" id="GO:0000398">
    <property type="term" value="P:mRNA splicing, via spliceosome"/>
    <property type="evidence" value="ECO:0000318"/>
    <property type="project" value="GO_Central"/>
</dbReference>
<dbReference type="InParanoid" id="A0E4Y9"/>
<name>A0E4Y9_PARTE</name>
<evidence type="ECO:0000313" key="6">
    <source>
        <dbReference type="Proteomes" id="UP000000600"/>
    </source>
</evidence>
<dbReference type="Pfam" id="PF07744">
    <property type="entry name" value="SPOC"/>
    <property type="match status" value="1"/>
</dbReference>
<dbReference type="eggNOG" id="ENOG502STXB">
    <property type="taxonomic scope" value="Eukaryota"/>
</dbReference>
<evidence type="ECO:0000256" key="1">
    <source>
        <dbReference type="ARBA" id="ARBA00022884"/>
    </source>
</evidence>
<dbReference type="RefSeq" id="XP_001457753.1">
    <property type="nucleotide sequence ID" value="XM_001457716.1"/>
</dbReference>
<feature type="domain" description="RRM" evidence="4">
    <location>
        <begin position="32"/>
        <end position="118"/>
    </location>
</feature>
<reference evidence="5 6" key="1">
    <citation type="journal article" date="2006" name="Nature">
        <title>Global trends of whole-genome duplications revealed by the ciliate Paramecium tetraurelia.</title>
        <authorList>
            <consortium name="Genoscope"/>
            <person name="Aury J.-M."/>
            <person name="Jaillon O."/>
            <person name="Duret L."/>
            <person name="Noel B."/>
            <person name="Jubin C."/>
            <person name="Porcel B.M."/>
            <person name="Segurens B."/>
            <person name="Daubin V."/>
            <person name="Anthouard V."/>
            <person name="Aiach N."/>
            <person name="Arnaiz O."/>
            <person name="Billaut A."/>
            <person name="Beisson J."/>
            <person name="Blanc I."/>
            <person name="Bouhouche K."/>
            <person name="Camara F."/>
            <person name="Duharcourt S."/>
            <person name="Guigo R."/>
            <person name="Gogendeau D."/>
            <person name="Katinka M."/>
            <person name="Keller A.-M."/>
            <person name="Kissmehl R."/>
            <person name="Klotz C."/>
            <person name="Koll F."/>
            <person name="Le Moue A."/>
            <person name="Lepere C."/>
            <person name="Malinsky S."/>
            <person name="Nowacki M."/>
            <person name="Nowak J.K."/>
            <person name="Plattner H."/>
            <person name="Poulain J."/>
            <person name="Ruiz F."/>
            <person name="Serrano V."/>
            <person name="Zagulski M."/>
            <person name="Dessen P."/>
            <person name="Betermier M."/>
            <person name="Weissenbach J."/>
            <person name="Scarpelli C."/>
            <person name="Schachter V."/>
            <person name="Sperling L."/>
            <person name="Meyer E."/>
            <person name="Cohen J."/>
            <person name="Wincker P."/>
        </authorList>
    </citation>
    <scope>NUCLEOTIDE SEQUENCE [LARGE SCALE GENOMIC DNA]</scope>
    <source>
        <strain evidence="5 6">Stock d4-2</strain>
    </source>
</reference>
<dbReference type="CDD" id="cd00590">
    <property type="entry name" value="RRM_SF"/>
    <property type="match status" value="2"/>
</dbReference>
<feature type="domain" description="RRM" evidence="4">
    <location>
        <begin position="152"/>
        <end position="228"/>
    </location>
</feature>
<dbReference type="Proteomes" id="UP000000600">
    <property type="component" value="Unassembled WGS sequence"/>
</dbReference>
<keyword evidence="6" id="KW-1185">Reference proteome</keyword>
<dbReference type="InterPro" id="IPR012921">
    <property type="entry name" value="SPOC_C"/>
</dbReference>
<accession>A0E4Y9</accession>
<evidence type="ECO:0000256" key="2">
    <source>
        <dbReference type="PROSITE-ProRule" id="PRU00176"/>
    </source>
</evidence>
<dbReference type="GO" id="GO:0003723">
    <property type="term" value="F:RNA binding"/>
    <property type="evidence" value="ECO:0007669"/>
    <property type="project" value="UniProtKB-UniRule"/>
</dbReference>
<keyword evidence="1 2" id="KW-0694">RNA-binding</keyword>
<dbReference type="InterPro" id="IPR035979">
    <property type="entry name" value="RBD_domain_sf"/>
</dbReference>
<dbReference type="PANTHER" id="PTHR15481:SF0">
    <property type="entry name" value="LD23870P-RELATED"/>
    <property type="match status" value="1"/>
</dbReference>
<dbReference type="OMA" id="HQAIQMR"/>
<dbReference type="SUPFAM" id="SSF54928">
    <property type="entry name" value="RNA-binding domain, RBD"/>
    <property type="match status" value="2"/>
</dbReference>
<sequence>MLNHSLSPPLQSQSSQNALTVLPPSANISAKQKIHVSNLPLNITAHHLQQAFQTYGHIIDIRIIRKTPNGLPLNLSCYAFIAFADNESAEKAIKDGGLADWSVKPQIDKQMVVKQRSRSRSRSQEKHRQVITSGHIIPLEQSPKIQIQLYVRELFVNGISKNYDEPRIRQIFSQFGSIERIDLYPNKHNIFNSYIKFFTIEQAIYAFQNLDSIQQQFSTQIKIYFSDPIKRHNIVGNNLQNESQSKLSSVLFIFFPPNSNKKVDHAFLLEICQNNKCRPLLWNYYQQDSNYKSYTLLQFKDTHQAIQMRTYLQQNAANLLGDPKCEVGIVSIPTPQQFQPQLPIMIQQQQFTNNVMMPQQIPPQKLQMPYQIPAYPIQQQQPIIYQQMHHHHHQIQNNEQRIEQQQFMDPTKFFFHQTPTQSEPKSRSNNPQQDSTQQNGNQEILDGFLNFSQSQQRQDLNVFWSGFMYRSKSHRVGVDAFCVESDVIFLQNEQPPIQMSPQIQVNYKGNFSDAKKCANDSFKFILCPSDQTQHGAFQEYIDYFLDKKKIGVAQLGNGVLYLLPPCEIANSIMSISGLELLAIFSEEKKKALNYSVDYQ</sequence>
<dbReference type="GeneID" id="5043538"/>
<dbReference type="KEGG" id="ptm:GSPATT00023532001"/>
<dbReference type="GO" id="GO:0005654">
    <property type="term" value="C:nucleoplasm"/>
    <property type="evidence" value="ECO:0000318"/>
    <property type="project" value="GO_Central"/>
</dbReference>
<dbReference type="HOGENOM" id="CLU_398753_0_0_1"/>
<evidence type="ECO:0000256" key="3">
    <source>
        <dbReference type="SAM" id="MobiDB-lite"/>
    </source>
</evidence>
<dbReference type="PANTHER" id="PTHR15481">
    <property type="entry name" value="RIBONUCLEIC ACID BINDING PROTEIN S1"/>
    <property type="match status" value="1"/>
</dbReference>
<dbReference type="InterPro" id="IPR000504">
    <property type="entry name" value="RRM_dom"/>
</dbReference>
<evidence type="ECO:0000259" key="4">
    <source>
        <dbReference type="PROSITE" id="PS50102"/>
    </source>
</evidence>
<dbReference type="GO" id="GO:0061574">
    <property type="term" value="C:ASAP complex"/>
    <property type="evidence" value="ECO:0000318"/>
    <property type="project" value="GO_Central"/>
</dbReference>
<dbReference type="EMBL" id="CT868659">
    <property type="protein sequence ID" value="CAK90356.1"/>
    <property type="molecule type" value="Genomic_DNA"/>
</dbReference>
<dbReference type="GO" id="GO:0005737">
    <property type="term" value="C:cytoplasm"/>
    <property type="evidence" value="ECO:0000318"/>
    <property type="project" value="GO_Central"/>
</dbReference>
<dbReference type="STRING" id="5888.A0E4Y9"/>
<feature type="compositionally biased region" description="Polar residues" evidence="3">
    <location>
        <begin position="417"/>
        <end position="439"/>
    </location>
</feature>
<dbReference type="InterPro" id="IPR012677">
    <property type="entry name" value="Nucleotide-bd_a/b_plait_sf"/>
</dbReference>
<dbReference type="SMART" id="SM00360">
    <property type="entry name" value="RRM"/>
    <property type="match status" value="2"/>
</dbReference>
<dbReference type="CDD" id="cd21546">
    <property type="entry name" value="SPOC_FPA-like"/>
    <property type="match status" value="1"/>
</dbReference>